<name>A0A7G2CIA1_9TRYP</name>
<proteinExistence type="predicted"/>
<organism evidence="3 4">
    <name type="scientific">Angomonas deanei</name>
    <dbReference type="NCBI Taxonomy" id="59799"/>
    <lineage>
        <taxon>Eukaryota</taxon>
        <taxon>Discoba</taxon>
        <taxon>Euglenozoa</taxon>
        <taxon>Kinetoplastea</taxon>
        <taxon>Metakinetoplastina</taxon>
        <taxon>Trypanosomatida</taxon>
        <taxon>Trypanosomatidae</taxon>
        <taxon>Strigomonadinae</taxon>
        <taxon>Angomonas</taxon>
    </lineage>
</organism>
<keyword evidence="2" id="KW-0732">Signal</keyword>
<accession>A0A7G2CIA1</accession>
<dbReference type="EMBL" id="LR877158">
    <property type="protein sequence ID" value="CAD2219486.1"/>
    <property type="molecule type" value="Genomic_DNA"/>
</dbReference>
<sequence length="778" mass="88195">MQRVFPALASTSNFLLGFFVAIGEDREDLYSVSRKYFYESLKCVQAWSSQVQQIDKKTSATVQKMEKKWWDNSEQEKKMEQYRIQRRNSRLLSASFELMIHSFIMCTYIKEVTDLGGVSKLLKMPSENQTKAEWSDFGLRVDSVFRAAQKSYMSCEDVLCSGGAEDLERPFGSSAASPTTEASASPDSKEKGKKTLSAEESFIKTKQTFRETLDNLLKDLDSTDDGKTEEKSSANKETKTKKSSFWSSKSTSLPQFFLNSIVNAWDAVRRGGEVKETPEYFAKNVLVFWWSIERYWDILLHQESEGASALLKSRKSPAVDTFLDSTVPLLERKQRKYYDGCSINTKSQWMSAIGYHDLVKYWRELFSQPLTEGDPARTEALVRRLIPTSLYLSYDRSNALVHSLVGTFSIIRDGFTPDAAHPFHAVLQSEYSPDRALYRSSAVALGWIHLHHCFTSTALSISQSPFINKSVTSRSLLYDPIGVQSSPGPLLSLVESVINTVSSERTVDVTTAKWGELTKHHLNLAEDYFHMVLDHDPANIGALCGLGRLHMLATGHSYQPKLPTVADAFTPGAGSKGSIVGRFPQLDVARTYFETVLRSPPPPCVSASMPATEHMLDPIYRSFSAYWLSEMHKPFSWEDGGVTVPHFQHSMGGESGGNIFDEAFRSFLVSEEYLEQSVRLYPHNNWGLTSLGLHCLHRSQWKGDTSKLPAGEAERFQAYLEEQRHQGFSLLKRSLFLNPRNIWTIWGLSVFSDAAAEREKHQLELRRVFHRNLRTMKW</sequence>
<feature type="compositionally biased region" description="Low complexity" evidence="1">
    <location>
        <begin position="173"/>
        <end position="186"/>
    </location>
</feature>
<feature type="region of interest" description="Disordered" evidence="1">
    <location>
        <begin position="220"/>
        <end position="240"/>
    </location>
</feature>
<evidence type="ECO:0000313" key="4">
    <source>
        <dbReference type="Proteomes" id="UP000515908"/>
    </source>
</evidence>
<evidence type="ECO:0000256" key="1">
    <source>
        <dbReference type="SAM" id="MobiDB-lite"/>
    </source>
</evidence>
<feature type="chain" id="PRO_5028840947" evidence="2">
    <location>
        <begin position="18"/>
        <end position="778"/>
    </location>
</feature>
<keyword evidence="4" id="KW-1185">Reference proteome</keyword>
<reference evidence="3 4" key="1">
    <citation type="submission" date="2020-08" db="EMBL/GenBank/DDBJ databases">
        <authorList>
            <person name="Newling K."/>
            <person name="Davey J."/>
            <person name="Forrester S."/>
        </authorList>
    </citation>
    <scope>NUCLEOTIDE SEQUENCE [LARGE SCALE GENOMIC DNA]</scope>
    <source>
        <strain evidence="4">Crithidia deanei Carvalho (ATCC PRA-265)</strain>
    </source>
</reference>
<gene>
    <name evidence="3" type="ORF">ADEAN_000699300</name>
</gene>
<evidence type="ECO:0000256" key="2">
    <source>
        <dbReference type="SAM" id="SignalP"/>
    </source>
</evidence>
<evidence type="ECO:0000313" key="3">
    <source>
        <dbReference type="EMBL" id="CAD2219486.1"/>
    </source>
</evidence>
<feature type="region of interest" description="Disordered" evidence="1">
    <location>
        <begin position="170"/>
        <end position="196"/>
    </location>
</feature>
<dbReference type="Proteomes" id="UP000515908">
    <property type="component" value="Chromosome 14"/>
</dbReference>
<dbReference type="VEuPathDB" id="TriTrypDB:ADEAN_000699300"/>
<protein>
    <submittedName>
        <fullName evidence="3">Uncharacterized protein</fullName>
    </submittedName>
</protein>
<feature type="signal peptide" evidence="2">
    <location>
        <begin position="1"/>
        <end position="17"/>
    </location>
</feature>
<dbReference type="AlphaFoldDB" id="A0A7G2CIA1"/>